<protein>
    <submittedName>
        <fullName evidence="1">Uncharacterized protein</fullName>
    </submittedName>
</protein>
<evidence type="ECO:0000313" key="2">
    <source>
        <dbReference type="Proteomes" id="UP000325313"/>
    </source>
</evidence>
<dbReference type="AlphaFoldDB" id="A0A5B0MP59"/>
<gene>
    <name evidence="1" type="ORF">PGTUg99_014855</name>
</gene>
<dbReference type="Proteomes" id="UP000325313">
    <property type="component" value="Unassembled WGS sequence"/>
</dbReference>
<comment type="caution">
    <text evidence="1">The sequence shown here is derived from an EMBL/GenBank/DDBJ whole genome shotgun (WGS) entry which is preliminary data.</text>
</comment>
<accession>A0A5B0MP59</accession>
<sequence length="178" mass="20079">MRQDWGMAGRAPARAAHTAGVFFSTKRLLWNANELSFRALRRTRPSKFPPGDLRTSSNFKRLFSSTKSSAFLNQSTKPEEPKRFVTDVLWTRSISGVVHPNAYLVVTRDTTYAAAKLLIYHSFSSLLCFSPWSLRGSKSIYSACQSTFLLPSFGFHCKVFSLLKASAHIHSRRIQNSV</sequence>
<reference evidence="1 2" key="1">
    <citation type="submission" date="2019-05" db="EMBL/GenBank/DDBJ databases">
        <title>Emergence of the Ug99 lineage of the wheat stem rust pathogen through somatic hybridization.</title>
        <authorList>
            <person name="Li F."/>
            <person name="Upadhyaya N.M."/>
            <person name="Sperschneider J."/>
            <person name="Matny O."/>
            <person name="Nguyen-Phuc H."/>
            <person name="Mago R."/>
            <person name="Raley C."/>
            <person name="Miller M.E."/>
            <person name="Silverstein K.A.T."/>
            <person name="Henningsen E."/>
            <person name="Hirsch C.D."/>
            <person name="Visser B."/>
            <person name="Pretorius Z.A."/>
            <person name="Steffenson B.J."/>
            <person name="Schwessinger B."/>
            <person name="Dodds P.N."/>
            <person name="Figueroa M."/>
        </authorList>
    </citation>
    <scope>NUCLEOTIDE SEQUENCE [LARGE SCALE GENOMIC DNA]</scope>
    <source>
        <strain evidence="1 2">Ug99</strain>
    </source>
</reference>
<evidence type="ECO:0000313" key="1">
    <source>
        <dbReference type="EMBL" id="KAA1078777.1"/>
    </source>
</evidence>
<organism evidence="1 2">
    <name type="scientific">Puccinia graminis f. sp. tritici</name>
    <dbReference type="NCBI Taxonomy" id="56615"/>
    <lineage>
        <taxon>Eukaryota</taxon>
        <taxon>Fungi</taxon>
        <taxon>Dikarya</taxon>
        <taxon>Basidiomycota</taxon>
        <taxon>Pucciniomycotina</taxon>
        <taxon>Pucciniomycetes</taxon>
        <taxon>Pucciniales</taxon>
        <taxon>Pucciniaceae</taxon>
        <taxon>Puccinia</taxon>
    </lineage>
</organism>
<dbReference type="EMBL" id="VDEP01000447">
    <property type="protein sequence ID" value="KAA1078777.1"/>
    <property type="molecule type" value="Genomic_DNA"/>
</dbReference>
<proteinExistence type="predicted"/>
<name>A0A5B0MP59_PUCGR</name>